<dbReference type="PRINTS" id="PR01438">
    <property type="entry name" value="UNVRSLSTRESS"/>
</dbReference>
<dbReference type="OrthoDB" id="5419113at2"/>
<dbReference type="EMBL" id="PGFE01000001">
    <property type="protein sequence ID" value="PJJ77655.1"/>
    <property type="molecule type" value="Genomic_DNA"/>
</dbReference>
<reference evidence="5 6" key="1">
    <citation type="submission" date="2017-11" db="EMBL/GenBank/DDBJ databases">
        <title>Genomic Encyclopedia of Archaeal and Bacterial Type Strains, Phase II (KMG-II): From Individual Species to Whole Genera.</title>
        <authorList>
            <person name="Goeker M."/>
        </authorList>
    </citation>
    <scope>NUCLEOTIDE SEQUENCE [LARGE SCALE GENOMIC DNA]</scope>
    <source>
        <strain evidence="5 6">DSM 25478</strain>
    </source>
</reference>
<evidence type="ECO:0000256" key="1">
    <source>
        <dbReference type="ARBA" id="ARBA00008791"/>
    </source>
</evidence>
<feature type="domain" description="UspA" evidence="4">
    <location>
        <begin position="6"/>
        <end position="133"/>
    </location>
</feature>
<dbReference type="Gene3D" id="3.40.50.620">
    <property type="entry name" value="HUPs"/>
    <property type="match status" value="1"/>
</dbReference>
<dbReference type="InterPro" id="IPR006016">
    <property type="entry name" value="UspA"/>
</dbReference>
<name>A0A2M9D0Q1_9CELL</name>
<keyword evidence="6" id="KW-1185">Reference proteome</keyword>
<dbReference type="SUPFAM" id="SSF52402">
    <property type="entry name" value="Adenine nucleotide alpha hydrolases-like"/>
    <property type="match status" value="1"/>
</dbReference>
<dbReference type="InterPro" id="IPR006015">
    <property type="entry name" value="Universal_stress_UspA"/>
</dbReference>
<protein>
    <submittedName>
        <fullName evidence="5">Nucleotide-binding universal stress UspA family protein</fullName>
    </submittedName>
</protein>
<sequence>MTGPRRTIVLAFVPSALGREAARVARDQAALTGARVVVVNTTRADRLVDLRWADEQQVAEVVALLRRGGVAHEVRHAADDRLAAEVVLDVAAEVGAALIVIGVRRRSPVGKLVLGSTAQRILLDARCPVLAVPATPPDDALPR</sequence>
<evidence type="ECO:0000259" key="4">
    <source>
        <dbReference type="Pfam" id="PF00582"/>
    </source>
</evidence>
<keyword evidence="3" id="KW-0067">ATP-binding</keyword>
<dbReference type="PANTHER" id="PTHR46268">
    <property type="entry name" value="STRESS RESPONSE PROTEIN NHAX"/>
    <property type="match status" value="1"/>
</dbReference>
<comment type="caution">
    <text evidence="5">The sequence shown here is derived from an EMBL/GenBank/DDBJ whole genome shotgun (WGS) entry which is preliminary data.</text>
</comment>
<evidence type="ECO:0000313" key="5">
    <source>
        <dbReference type="EMBL" id="PJJ77655.1"/>
    </source>
</evidence>
<gene>
    <name evidence="5" type="ORF">CLV28_0880</name>
</gene>
<dbReference type="Pfam" id="PF00582">
    <property type="entry name" value="Usp"/>
    <property type="match status" value="1"/>
</dbReference>
<keyword evidence="2" id="KW-0547">Nucleotide-binding</keyword>
<dbReference type="PANTHER" id="PTHR46268:SF27">
    <property type="entry name" value="UNIVERSAL STRESS PROTEIN RV2623"/>
    <property type="match status" value="1"/>
</dbReference>
<accession>A0A2M9D0Q1</accession>
<evidence type="ECO:0000256" key="3">
    <source>
        <dbReference type="ARBA" id="ARBA00022840"/>
    </source>
</evidence>
<evidence type="ECO:0000256" key="2">
    <source>
        <dbReference type="ARBA" id="ARBA00022741"/>
    </source>
</evidence>
<dbReference type="AlphaFoldDB" id="A0A2M9D0Q1"/>
<dbReference type="CDD" id="cd00293">
    <property type="entry name" value="USP-like"/>
    <property type="match status" value="1"/>
</dbReference>
<proteinExistence type="inferred from homology"/>
<comment type="similarity">
    <text evidence="1">Belongs to the universal stress protein A family.</text>
</comment>
<dbReference type="InterPro" id="IPR014729">
    <property type="entry name" value="Rossmann-like_a/b/a_fold"/>
</dbReference>
<dbReference type="GO" id="GO:0005524">
    <property type="term" value="F:ATP binding"/>
    <property type="evidence" value="ECO:0007669"/>
    <property type="project" value="UniProtKB-KW"/>
</dbReference>
<dbReference type="RefSeq" id="WP_100422002.1">
    <property type="nucleotide sequence ID" value="NZ_BOOX01000003.1"/>
</dbReference>
<evidence type="ECO:0000313" key="6">
    <source>
        <dbReference type="Proteomes" id="UP000231693"/>
    </source>
</evidence>
<organism evidence="5 6">
    <name type="scientific">Sediminihabitans luteus</name>
    <dbReference type="NCBI Taxonomy" id="1138585"/>
    <lineage>
        <taxon>Bacteria</taxon>
        <taxon>Bacillati</taxon>
        <taxon>Actinomycetota</taxon>
        <taxon>Actinomycetes</taxon>
        <taxon>Micrococcales</taxon>
        <taxon>Cellulomonadaceae</taxon>
        <taxon>Sediminihabitans</taxon>
    </lineage>
</organism>
<dbReference type="Proteomes" id="UP000231693">
    <property type="component" value="Unassembled WGS sequence"/>
</dbReference>